<keyword evidence="4" id="KW-1185">Reference proteome</keyword>
<proteinExistence type="predicted"/>
<sequence>MTTLTPQSHLPTEGSAKVSLRIRQILILGVGAGSRSSSGESETCRAAGCLEDAAPLAAAADKNEDSEVPTSIVNATFSVPRRPIYMQAAASTCTRRILSAPSPLPRPVTPRPVDSHTVSPNHIGPPSLHARRPISSQHLASRIMALSMEGETKKRREQGRGGETNGDRLPLRYSTRACLTVATLDTRISTVSRSLQHRCVAFMSSPPYTRPSKHNRHAKRVGDSDAACGPASKHFVHCFVRFGNGTAT</sequence>
<dbReference type="AlphaFoldDB" id="A0AAV9ZRP1"/>
<organism evidence="3 4">
    <name type="scientific">Favolaschia claudopus</name>
    <dbReference type="NCBI Taxonomy" id="2862362"/>
    <lineage>
        <taxon>Eukaryota</taxon>
        <taxon>Fungi</taxon>
        <taxon>Dikarya</taxon>
        <taxon>Basidiomycota</taxon>
        <taxon>Agaricomycotina</taxon>
        <taxon>Agaricomycetes</taxon>
        <taxon>Agaricomycetidae</taxon>
        <taxon>Agaricales</taxon>
        <taxon>Marasmiineae</taxon>
        <taxon>Mycenaceae</taxon>
        <taxon>Favolaschia</taxon>
    </lineage>
</organism>
<gene>
    <name evidence="3" type="ORF">R3P38DRAFT_3227487</name>
    <name evidence="2" type="ORF">R3P38DRAFT_3239522</name>
</gene>
<comment type="caution">
    <text evidence="3">The sequence shown here is derived from an EMBL/GenBank/DDBJ whole genome shotgun (WGS) entry which is preliminary data.</text>
</comment>
<dbReference type="EMBL" id="JAWWNJ010000184">
    <property type="protein sequence ID" value="KAK6974436.1"/>
    <property type="molecule type" value="Genomic_DNA"/>
</dbReference>
<evidence type="ECO:0000313" key="4">
    <source>
        <dbReference type="Proteomes" id="UP001362999"/>
    </source>
</evidence>
<name>A0AAV9ZRP1_9AGAR</name>
<feature type="region of interest" description="Disordered" evidence="1">
    <location>
        <begin position="100"/>
        <end position="131"/>
    </location>
</feature>
<feature type="region of interest" description="Disordered" evidence="1">
    <location>
        <begin position="149"/>
        <end position="169"/>
    </location>
</feature>
<dbReference type="Proteomes" id="UP001362999">
    <property type="component" value="Unassembled WGS sequence"/>
</dbReference>
<evidence type="ECO:0000256" key="1">
    <source>
        <dbReference type="SAM" id="MobiDB-lite"/>
    </source>
</evidence>
<reference evidence="3 4" key="1">
    <citation type="journal article" date="2024" name="J Genomics">
        <title>Draft genome sequencing and assembly of Favolaschia claudopus CIRM-BRFM 2984 isolated from oak limbs.</title>
        <authorList>
            <person name="Navarro D."/>
            <person name="Drula E."/>
            <person name="Chaduli D."/>
            <person name="Cazenave R."/>
            <person name="Ahrendt S."/>
            <person name="Wang J."/>
            <person name="Lipzen A."/>
            <person name="Daum C."/>
            <person name="Barry K."/>
            <person name="Grigoriev I.V."/>
            <person name="Favel A."/>
            <person name="Rosso M.N."/>
            <person name="Martin F."/>
        </authorList>
    </citation>
    <scope>NUCLEOTIDE SEQUENCE [LARGE SCALE GENOMIC DNA]</scope>
    <source>
        <strain evidence="3 4">CIRM-BRFM 2984</strain>
    </source>
</reference>
<dbReference type="EMBL" id="JAWWNJ010000116">
    <property type="protein sequence ID" value="KAK6991654.1"/>
    <property type="molecule type" value="Genomic_DNA"/>
</dbReference>
<accession>A0AAV9ZRP1</accession>
<feature type="compositionally biased region" description="Basic and acidic residues" evidence="1">
    <location>
        <begin position="150"/>
        <end position="169"/>
    </location>
</feature>
<evidence type="ECO:0000313" key="3">
    <source>
        <dbReference type="EMBL" id="KAK6991654.1"/>
    </source>
</evidence>
<evidence type="ECO:0000313" key="2">
    <source>
        <dbReference type="EMBL" id="KAK6974436.1"/>
    </source>
</evidence>
<protein>
    <submittedName>
        <fullName evidence="3">Uncharacterized protein</fullName>
    </submittedName>
</protein>